<reference evidence="7 8" key="1">
    <citation type="submission" date="2014-11" db="EMBL/GenBank/DDBJ databases">
        <title>Draft genome sequence of Kirrobacter mercurialis.</title>
        <authorList>
            <person name="Coil D.A."/>
            <person name="Eisen J.A."/>
        </authorList>
    </citation>
    <scope>NUCLEOTIDE SEQUENCE [LARGE SCALE GENOMIC DNA]</scope>
    <source>
        <strain evidence="7 8">Coronado</strain>
    </source>
</reference>
<dbReference type="PANTHER" id="PTHR44196:SF1">
    <property type="entry name" value="DEHYDROGENASE_REDUCTASE SDR FAMILY MEMBER 7B"/>
    <property type="match status" value="1"/>
</dbReference>
<evidence type="ECO:0000256" key="2">
    <source>
        <dbReference type="ARBA" id="ARBA00023002"/>
    </source>
</evidence>
<dbReference type="InterPro" id="IPR057326">
    <property type="entry name" value="KR_dom"/>
</dbReference>
<keyword evidence="2" id="KW-0560">Oxidoreductase</keyword>
<dbReference type="InterPro" id="IPR002347">
    <property type="entry name" value="SDR_fam"/>
</dbReference>
<dbReference type="RefSeq" id="WP_039097341.1">
    <property type="nucleotide sequence ID" value="NZ_JTDN01000002.1"/>
</dbReference>
<dbReference type="STRING" id="1572751.PK98_13450"/>
<sequence>MAVQDGSTTRTAVVTGGSAGIGLATAKHLARDGWQVAILARDPARLEQARAMLAKHGQRVLAIPTDVADADAVDAAAAQIEEELGPIGAWVNNAMSTVVARADEITPAEYRRVTDTTYLSQVYGTLAALRYMKPRGTGAIVQVSSGLGFRAVPMQAAYCAAKFAVSGFTDALRAELIADDLPITLSVVYLPAVNTPQPGWARNRSGYEQVLPDPLYDPRLCAEAIVQMIDDPQREAWVGRSTAKMALGQALAPALADWQAAGFIEAQQGAPSDDKPGNLEQAVSGPARIDGDSPDRVTGSRLEIFTSRQRDLLKAGIATGLVAGGIAAGLGIARRWPRRLLR</sequence>
<dbReference type="PRINTS" id="PR00081">
    <property type="entry name" value="GDHRDH"/>
</dbReference>
<dbReference type="GO" id="GO:0016491">
    <property type="term" value="F:oxidoreductase activity"/>
    <property type="evidence" value="ECO:0007669"/>
    <property type="project" value="UniProtKB-KW"/>
</dbReference>
<dbReference type="EMBL" id="JTDN01000002">
    <property type="protein sequence ID" value="KHL24876.1"/>
    <property type="molecule type" value="Genomic_DNA"/>
</dbReference>
<dbReference type="GO" id="GO:0016020">
    <property type="term" value="C:membrane"/>
    <property type="evidence" value="ECO:0007669"/>
    <property type="project" value="TreeGrafter"/>
</dbReference>
<keyword evidence="5" id="KW-0472">Membrane</keyword>
<evidence type="ECO:0000256" key="4">
    <source>
        <dbReference type="SAM" id="MobiDB-lite"/>
    </source>
</evidence>
<organism evidence="7 8">
    <name type="scientific">Croceibacterium mercuriale</name>
    <dbReference type="NCBI Taxonomy" id="1572751"/>
    <lineage>
        <taxon>Bacteria</taxon>
        <taxon>Pseudomonadati</taxon>
        <taxon>Pseudomonadota</taxon>
        <taxon>Alphaproteobacteria</taxon>
        <taxon>Sphingomonadales</taxon>
        <taxon>Erythrobacteraceae</taxon>
        <taxon>Croceibacterium</taxon>
    </lineage>
</organism>
<proteinExistence type="inferred from homology"/>
<protein>
    <submittedName>
        <fullName evidence="7">Short-chain dehydrogenase</fullName>
    </submittedName>
</protein>
<dbReference type="PANTHER" id="PTHR44196">
    <property type="entry name" value="DEHYDROGENASE/REDUCTASE SDR FAMILY MEMBER 7B"/>
    <property type="match status" value="1"/>
</dbReference>
<dbReference type="PROSITE" id="PS00061">
    <property type="entry name" value="ADH_SHORT"/>
    <property type="match status" value="1"/>
</dbReference>
<dbReference type="NCBIfam" id="NF005495">
    <property type="entry name" value="PRK07109.1"/>
    <property type="match status" value="1"/>
</dbReference>
<feature type="domain" description="Ketoreductase" evidence="6">
    <location>
        <begin position="10"/>
        <end position="196"/>
    </location>
</feature>
<dbReference type="Pfam" id="PF00106">
    <property type="entry name" value="adh_short"/>
    <property type="match status" value="1"/>
</dbReference>
<dbReference type="InterPro" id="IPR020904">
    <property type="entry name" value="Sc_DH/Rdtase_CS"/>
</dbReference>
<feature type="transmembrane region" description="Helical" evidence="5">
    <location>
        <begin position="312"/>
        <end position="333"/>
    </location>
</feature>
<evidence type="ECO:0000313" key="8">
    <source>
        <dbReference type="Proteomes" id="UP000030988"/>
    </source>
</evidence>
<comment type="similarity">
    <text evidence="1 3">Belongs to the short-chain dehydrogenases/reductases (SDR) family.</text>
</comment>
<dbReference type="Gene3D" id="3.40.50.720">
    <property type="entry name" value="NAD(P)-binding Rossmann-like Domain"/>
    <property type="match status" value="1"/>
</dbReference>
<accession>A0A0B2BYV8</accession>
<dbReference type="PRINTS" id="PR00080">
    <property type="entry name" value="SDRFAMILY"/>
</dbReference>
<evidence type="ECO:0000259" key="6">
    <source>
        <dbReference type="SMART" id="SM00822"/>
    </source>
</evidence>
<feature type="region of interest" description="Disordered" evidence="4">
    <location>
        <begin position="268"/>
        <end position="296"/>
    </location>
</feature>
<evidence type="ECO:0000256" key="3">
    <source>
        <dbReference type="RuleBase" id="RU000363"/>
    </source>
</evidence>
<dbReference type="InterPro" id="IPR036291">
    <property type="entry name" value="NAD(P)-bd_dom_sf"/>
</dbReference>
<dbReference type="AlphaFoldDB" id="A0A0B2BYV8"/>
<evidence type="ECO:0000256" key="5">
    <source>
        <dbReference type="SAM" id="Phobius"/>
    </source>
</evidence>
<evidence type="ECO:0000313" key="7">
    <source>
        <dbReference type="EMBL" id="KHL24876.1"/>
    </source>
</evidence>
<dbReference type="SUPFAM" id="SSF51735">
    <property type="entry name" value="NAD(P)-binding Rossmann-fold domains"/>
    <property type="match status" value="1"/>
</dbReference>
<dbReference type="SMART" id="SM00822">
    <property type="entry name" value="PKS_KR"/>
    <property type="match status" value="1"/>
</dbReference>
<dbReference type="Proteomes" id="UP000030988">
    <property type="component" value="Unassembled WGS sequence"/>
</dbReference>
<keyword evidence="8" id="KW-1185">Reference proteome</keyword>
<name>A0A0B2BYV8_9SPHN</name>
<keyword evidence="5" id="KW-0812">Transmembrane</keyword>
<evidence type="ECO:0000256" key="1">
    <source>
        <dbReference type="ARBA" id="ARBA00006484"/>
    </source>
</evidence>
<gene>
    <name evidence="7" type="ORF">PK98_13450</name>
</gene>
<keyword evidence="5" id="KW-1133">Transmembrane helix</keyword>
<comment type="caution">
    <text evidence="7">The sequence shown here is derived from an EMBL/GenBank/DDBJ whole genome shotgun (WGS) entry which is preliminary data.</text>
</comment>